<keyword evidence="2" id="KW-0159">Chromosome partition</keyword>
<dbReference type="Proteomes" id="UP000199611">
    <property type="component" value="Unassembled WGS sequence"/>
</dbReference>
<keyword evidence="6" id="KW-1185">Reference proteome</keyword>
<evidence type="ECO:0000256" key="3">
    <source>
        <dbReference type="ARBA" id="ARBA00023125"/>
    </source>
</evidence>
<dbReference type="NCBIfam" id="TIGR00180">
    <property type="entry name" value="parB_part"/>
    <property type="match status" value="1"/>
</dbReference>
<dbReference type="FunFam" id="1.10.10.2830:FF:000001">
    <property type="entry name" value="Chromosome partitioning protein ParB"/>
    <property type="match status" value="1"/>
</dbReference>
<evidence type="ECO:0000259" key="4">
    <source>
        <dbReference type="SMART" id="SM00470"/>
    </source>
</evidence>
<dbReference type="SUPFAM" id="SSF109709">
    <property type="entry name" value="KorB DNA-binding domain-like"/>
    <property type="match status" value="1"/>
</dbReference>
<dbReference type="GO" id="GO:0045881">
    <property type="term" value="P:positive regulation of sporulation resulting in formation of a cellular spore"/>
    <property type="evidence" value="ECO:0007669"/>
    <property type="project" value="TreeGrafter"/>
</dbReference>
<dbReference type="PANTHER" id="PTHR33375:SF1">
    <property type="entry name" value="CHROMOSOME-PARTITIONING PROTEIN PARB-RELATED"/>
    <property type="match status" value="1"/>
</dbReference>
<dbReference type="AlphaFoldDB" id="A0A1I4RBE2"/>
<dbReference type="SUPFAM" id="SSF110849">
    <property type="entry name" value="ParB/Sulfiredoxin"/>
    <property type="match status" value="1"/>
</dbReference>
<dbReference type="CDD" id="cd16393">
    <property type="entry name" value="SPO0J_N"/>
    <property type="match status" value="1"/>
</dbReference>
<evidence type="ECO:0000313" key="6">
    <source>
        <dbReference type="Proteomes" id="UP000199611"/>
    </source>
</evidence>
<dbReference type="InterPro" id="IPR003115">
    <property type="entry name" value="ParB_N"/>
</dbReference>
<protein>
    <submittedName>
        <fullName evidence="5">Chromosome partitioning protein, ParB family</fullName>
    </submittedName>
</protein>
<dbReference type="OrthoDB" id="9802051at2"/>
<dbReference type="SMART" id="SM00470">
    <property type="entry name" value="ParB"/>
    <property type="match status" value="1"/>
</dbReference>
<evidence type="ECO:0000256" key="1">
    <source>
        <dbReference type="ARBA" id="ARBA00006295"/>
    </source>
</evidence>
<dbReference type="Gene3D" id="1.10.10.2830">
    <property type="match status" value="1"/>
</dbReference>
<proteinExistence type="inferred from homology"/>
<dbReference type="RefSeq" id="WP_093393228.1">
    <property type="nucleotide sequence ID" value="NZ_FOUU01000001.1"/>
</dbReference>
<reference evidence="5 6" key="1">
    <citation type="submission" date="2016-10" db="EMBL/GenBank/DDBJ databases">
        <authorList>
            <person name="de Groot N.N."/>
        </authorList>
    </citation>
    <scope>NUCLEOTIDE SEQUENCE [LARGE SCALE GENOMIC DNA]</scope>
    <source>
        <strain evidence="5 6">DSM 9990</strain>
    </source>
</reference>
<dbReference type="InterPro" id="IPR036086">
    <property type="entry name" value="ParB/Sulfiredoxin_sf"/>
</dbReference>
<dbReference type="PANTHER" id="PTHR33375">
    <property type="entry name" value="CHROMOSOME-PARTITIONING PROTEIN PARB-RELATED"/>
    <property type="match status" value="1"/>
</dbReference>
<dbReference type="STRING" id="39841.SAMN05660836_00508"/>
<feature type="domain" description="ParB-like N-terminal" evidence="4">
    <location>
        <begin position="30"/>
        <end position="122"/>
    </location>
</feature>
<dbReference type="GO" id="GO:0007059">
    <property type="term" value="P:chromosome segregation"/>
    <property type="evidence" value="ECO:0007669"/>
    <property type="project" value="UniProtKB-KW"/>
</dbReference>
<name>A0A1I4RBE2_9BACT</name>
<comment type="similarity">
    <text evidence="1">Belongs to the ParB family.</text>
</comment>
<dbReference type="InterPro" id="IPR041468">
    <property type="entry name" value="HTH_ParB/Spo0J"/>
</dbReference>
<keyword evidence="3" id="KW-0238">DNA-binding</keyword>
<evidence type="ECO:0000256" key="2">
    <source>
        <dbReference type="ARBA" id="ARBA00022829"/>
    </source>
</evidence>
<dbReference type="InterPro" id="IPR050336">
    <property type="entry name" value="Chromosome_partition/occlusion"/>
</dbReference>
<dbReference type="FunFam" id="3.90.1530.30:FF:000001">
    <property type="entry name" value="Chromosome partitioning protein ParB"/>
    <property type="match status" value="1"/>
</dbReference>
<sequence length="301" mass="34390">MTKKKGLGRSLNDLMSTPTEWMFRDDLKIFFCPLDTLEPNPYQPRIAVEDDESLEELAVSIKEKGLLQPLIVTQGSTKGRYVIIAGERRWRAARKAGLSEVPVILKEASSVEAVELALIENIQRKDLTCIEEALAYRRLQEEFGLTQEDIANRVGKSRSAVANTMRLLALPEDIQKDVLEGRLSMGHARALLSLPDRELMHRLRDQILAQGLTVRETERRAHLLSERFHDGSQEGDKNRSLENRDYFTAREQLISSILRTEVKIRRFKKKLQIVIEAGDEEELDRIVSQIVSQTEKQDTEG</sequence>
<accession>A0A1I4RBE2</accession>
<dbReference type="Pfam" id="PF02195">
    <property type="entry name" value="ParB_N"/>
    <property type="match status" value="1"/>
</dbReference>
<dbReference type="GO" id="GO:0003677">
    <property type="term" value="F:DNA binding"/>
    <property type="evidence" value="ECO:0007669"/>
    <property type="project" value="UniProtKB-KW"/>
</dbReference>
<evidence type="ECO:0000313" key="5">
    <source>
        <dbReference type="EMBL" id="SFM49280.1"/>
    </source>
</evidence>
<dbReference type="EMBL" id="FOUU01000001">
    <property type="protein sequence ID" value="SFM49280.1"/>
    <property type="molecule type" value="Genomic_DNA"/>
</dbReference>
<dbReference type="GO" id="GO:0005694">
    <property type="term" value="C:chromosome"/>
    <property type="evidence" value="ECO:0007669"/>
    <property type="project" value="TreeGrafter"/>
</dbReference>
<gene>
    <name evidence="5" type="ORF">SAMN05660836_00508</name>
</gene>
<organism evidence="5 6">
    <name type="scientific">Thermodesulforhabdus norvegica</name>
    <dbReference type="NCBI Taxonomy" id="39841"/>
    <lineage>
        <taxon>Bacteria</taxon>
        <taxon>Pseudomonadati</taxon>
        <taxon>Thermodesulfobacteriota</taxon>
        <taxon>Syntrophobacteria</taxon>
        <taxon>Syntrophobacterales</taxon>
        <taxon>Thermodesulforhabdaceae</taxon>
        <taxon>Thermodesulforhabdus</taxon>
    </lineage>
</organism>
<dbReference type="Gene3D" id="3.90.1530.30">
    <property type="match status" value="1"/>
</dbReference>
<dbReference type="Pfam" id="PF17762">
    <property type="entry name" value="HTH_ParB"/>
    <property type="match status" value="1"/>
</dbReference>
<dbReference type="InterPro" id="IPR004437">
    <property type="entry name" value="ParB/RepB/Spo0J"/>
</dbReference>